<dbReference type="InterPro" id="IPR000172">
    <property type="entry name" value="GMC_OxRdtase_N"/>
</dbReference>
<evidence type="ECO:0000313" key="21">
    <source>
        <dbReference type="Proteomes" id="UP000600080"/>
    </source>
</evidence>
<keyword evidence="5" id="KW-0274">FAD</keyword>
<reference evidence="21" key="1">
    <citation type="journal article" date="2019" name="Int. J. Syst. Evol. Microbiol.">
        <title>The Global Catalogue of Microorganisms (GCM) 10K type strain sequencing project: providing services to taxonomists for standard genome sequencing and annotation.</title>
        <authorList>
            <consortium name="The Broad Institute Genomics Platform"/>
            <consortium name="The Broad Institute Genome Sequencing Center for Infectious Disease"/>
            <person name="Wu L."/>
            <person name="Ma J."/>
        </authorList>
    </citation>
    <scope>NUCLEOTIDE SEQUENCE [LARGE SCALE GENOMIC DNA]</scope>
    <source>
        <strain evidence="21">CGMCC 4.7323</strain>
    </source>
</reference>
<dbReference type="SUPFAM" id="SSF51905">
    <property type="entry name" value="FAD/NAD(P)-binding domain"/>
    <property type="match status" value="1"/>
</dbReference>
<evidence type="ECO:0000256" key="7">
    <source>
        <dbReference type="ARBA" id="ARBA00023098"/>
    </source>
</evidence>
<evidence type="ECO:0000256" key="13">
    <source>
        <dbReference type="ARBA" id="ARBA00049723"/>
    </source>
</evidence>
<keyword evidence="8" id="KW-1207">Sterol metabolism</keyword>
<evidence type="ECO:0000256" key="5">
    <source>
        <dbReference type="ARBA" id="ARBA00022827"/>
    </source>
</evidence>
<dbReference type="EMBL" id="BMND01000050">
    <property type="protein sequence ID" value="GGN63120.1"/>
    <property type="molecule type" value="Genomic_DNA"/>
</dbReference>
<evidence type="ECO:0000259" key="19">
    <source>
        <dbReference type="Pfam" id="PF05199"/>
    </source>
</evidence>
<keyword evidence="6" id="KW-0560">Oxidoreductase</keyword>
<evidence type="ECO:0000256" key="6">
    <source>
        <dbReference type="ARBA" id="ARBA00023002"/>
    </source>
</evidence>
<dbReference type="EC" id="1.1.3.6" evidence="13"/>
<evidence type="ECO:0000313" key="20">
    <source>
        <dbReference type="EMBL" id="GGN63120.1"/>
    </source>
</evidence>
<proteinExistence type="inferred from homology"/>
<dbReference type="PANTHER" id="PTHR47470">
    <property type="entry name" value="CHOLESTEROL OXIDASE"/>
    <property type="match status" value="1"/>
</dbReference>
<evidence type="ECO:0000256" key="3">
    <source>
        <dbReference type="ARBA" id="ARBA00022548"/>
    </source>
</evidence>
<evidence type="ECO:0000256" key="11">
    <source>
        <dbReference type="ARBA" id="ARBA00038856"/>
    </source>
</evidence>
<feature type="region of interest" description="Disordered" evidence="16">
    <location>
        <begin position="658"/>
        <end position="730"/>
    </location>
</feature>
<evidence type="ECO:0000256" key="14">
    <source>
        <dbReference type="ARBA" id="ARBA00049744"/>
    </source>
</evidence>
<keyword evidence="9" id="KW-0753">Steroid metabolism</keyword>
<comment type="caution">
    <text evidence="20">The sequence shown here is derived from an EMBL/GenBank/DDBJ whole genome shotgun (WGS) entry which is preliminary data.</text>
</comment>
<keyword evidence="3" id="KW-0153">Cholesterol metabolism</keyword>
<feature type="domain" description="Glucose-methanol-choline oxidoreductase N-terminal" evidence="17">
    <location>
        <begin position="213"/>
        <end position="308"/>
    </location>
</feature>
<keyword evidence="7" id="KW-0443">Lipid metabolism</keyword>
<protein>
    <recommendedName>
        <fullName evidence="14">Cholesterol oxidase</fullName>
        <ecNumber evidence="13">1.1.3.6</ecNumber>
        <ecNumber evidence="11">5.3.3.1</ecNumber>
    </recommendedName>
    <alternativeName>
        <fullName evidence="15">Cholesterol isomerase</fullName>
    </alternativeName>
</protein>
<dbReference type="InterPro" id="IPR052542">
    <property type="entry name" value="Cholesterol_Oxidase"/>
</dbReference>
<evidence type="ECO:0000256" key="4">
    <source>
        <dbReference type="ARBA" id="ARBA00022630"/>
    </source>
</evidence>
<dbReference type="Pfam" id="PF00732">
    <property type="entry name" value="GMC_oxred_N"/>
    <property type="match status" value="1"/>
</dbReference>
<evidence type="ECO:0000259" key="18">
    <source>
        <dbReference type="Pfam" id="PF00890"/>
    </source>
</evidence>
<evidence type="ECO:0000256" key="1">
    <source>
        <dbReference type="ARBA" id="ARBA00001974"/>
    </source>
</evidence>
<dbReference type="Pfam" id="PF05199">
    <property type="entry name" value="GMC_oxred_C"/>
    <property type="match status" value="1"/>
</dbReference>
<sequence>MPQENSARPRDPDGTGTDGYDYDVLVIGSGFGGAVSALRLTEKGYRVGVLEAGRRFTRETLPKNSWDLRNYLWAPALGCYGIQRIHLLGNVMVLAGAGVGGGSLNYANTLYVPPKPFFDDPQWKDITDWQQELAPHYDQAQRMLGVRLNPTMTPSDVHLKAAAEAMGVGDSFHMAPVGVFFGDGEDADGGARTKPGAEAADPYFGGAGPARRACTECGECMTGCRHGAKNTLNENYLHLAERAGAVIHPMTSVVSLTEDSRGGFAAGTLPTDQKKRGAGRTFTARRVVLAAGTYGTQTLLHRMKDSGLLPHVSGRLGALTRTNSEALVGAQTDDRRYRRRHGTKADFTRGVAITSSIHPDADTHIEPVRYGRGSNAMGGLTILQVPFRPTGRVAGWLANVARHPLLALRSLSNRRWSERTIIGLVMQSLDNSLTTYRKPKGPGKGLLTARQGHGAPNPEQIAAATEAATLLAQEINGFAGSNVGELMGTPLTAHFLGGCPIGADAGRGVIDPYHRLYGHPGISVVDGAAVSANLGVNPSLTITAQAERAMSLWPNKGEPDPRPAQGKGYRRLTPVEPLRPAVPAKAYGALHLPILAVPPVPPEEVRRLGTREPCASGQAPCRPSWRFPGPLAEKGVSVSREAASGCRETRHIRGRPSQRLRTGGVRGAGSVRPVRRACAPRSGQSEGPRERRPRGGCGRPRGPWLPVPASGRRRYRGRRRGGGWRRWLSG</sequence>
<comment type="pathway">
    <text evidence="12">Steroid metabolism; cholesterol degradation.</text>
</comment>
<dbReference type="Gene3D" id="3.50.50.60">
    <property type="entry name" value="FAD/NAD(P)-binding domain"/>
    <property type="match status" value="3"/>
</dbReference>
<evidence type="ECO:0000256" key="15">
    <source>
        <dbReference type="ARBA" id="ARBA00049778"/>
    </source>
</evidence>
<evidence type="ECO:0000256" key="12">
    <source>
        <dbReference type="ARBA" id="ARBA00049645"/>
    </source>
</evidence>
<name>A0ABQ2K1H5_9ACTN</name>
<evidence type="ECO:0000256" key="10">
    <source>
        <dbReference type="ARBA" id="ARBA00023235"/>
    </source>
</evidence>
<feature type="domain" description="Glucose-methanol-choline oxidoreductase C-terminal" evidence="19">
    <location>
        <begin position="492"/>
        <end position="546"/>
    </location>
</feature>
<evidence type="ECO:0000256" key="2">
    <source>
        <dbReference type="ARBA" id="ARBA00010790"/>
    </source>
</evidence>
<dbReference type="InterPro" id="IPR036188">
    <property type="entry name" value="FAD/NAD-bd_sf"/>
</dbReference>
<evidence type="ECO:0000256" key="8">
    <source>
        <dbReference type="ARBA" id="ARBA00023166"/>
    </source>
</evidence>
<keyword evidence="4" id="KW-0285">Flavoprotein</keyword>
<comment type="similarity">
    <text evidence="2">Belongs to the GMC oxidoreductase family.</text>
</comment>
<comment type="cofactor">
    <cofactor evidence="1">
        <name>FAD</name>
        <dbReference type="ChEBI" id="CHEBI:57692"/>
    </cofactor>
</comment>
<evidence type="ECO:0000256" key="16">
    <source>
        <dbReference type="SAM" id="MobiDB-lite"/>
    </source>
</evidence>
<evidence type="ECO:0000259" key="17">
    <source>
        <dbReference type="Pfam" id="PF00732"/>
    </source>
</evidence>
<feature type="compositionally biased region" description="Basic residues" evidence="16">
    <location>
        <begin position="711"/>
        <end position="723"/>
    </location>
</feature>
<dbReference type="InterPro" id="IPR003953">
    <property type="entry name" value="FAD-dep_OxRdtase_2_FAD-bd"/>
</dbReference>
<gene>
    <name evidence="20" type="ORF">GCM10012285_63820</name>
</gene>
<feature type="domain" description="FAD-dependent oxidoreductase 2 FAD-binding" evidence="18">
    <location>
        <begin position="23"/>
        <end position="56"/>
    </location>
</feature>
<keyword evidence="21" id="KW-1185">Reference proteome</keyword>
<accession>A0ABQ2K1H5</accession>
<dbReference type="PANTHER" id="PTHR47470:SF1">
    <property type="entry name" value="FAD-DEPENDENT OXIDOREDUCTASE 2 FAD BINDING DOMAIN-CONTAINING PROTEIN"/>
    <property type="match status" value="1"/>
</dbReference>
<dbReference type="InterPro" id="IPR007867">
    <property type="entry name" value="GMC_OxRtase_C"/>
</dbReference>
<dbReference type="EC" id="5.3.3.1" evidence="11"/>
<keyword evidence="10" id="KW-0413">Isomerase</keyword>
<dbReference type="Pfam" id="PF00890">
    <property type="entry name" value="FAD_binding_2"/>
    <property type="match status" value="1"/>
</dbReference>
<evidence type="ECO:0000256" key="9">
    <source>
        <dbReference type="ARBA" id="ARBA00023221"/>
    </source>
</evidence>
<organism evidence="20 21">
    <name type="scientific">Streptomyces kronopolitis</name>
    <dbReference type="NCBI Taxonomy" id="1612435"/>
    <lineage>
        <taxon>Bacteria</taxon>
        <taxon>Bacillati</taxon>
        <taxon>Actinomycetota</taxon>
        <taxon>Actinomycetes</taxon>
        <taxon>Kitasatosporales</taxon>
        <taxon>Streptomycetaceae</taxon>
        <taxon>Streptomyces</taxon>
    </lineage>
</organism>
<dbReference type="Proteomes" id="UP000600080">
    <property type="component" value="Unassembled WGS sequence"/>
</dbReference>